<feature type="compositionally biased region" description="Basic and acidic residues" evidence="3">
    <location>
        <begin position="46"/>
        <end position="67"/>
    </location>
</feature>
<dbReference type="InterPro" id="IPR045166">
    <property type="entry name" value="Spp2-like"/>
</dbReference>
<feature type="region of interest" description="Disordered" evidence="3">
    <location>
        <begin position="22"/>
        <end position="71"/>
    </location>
</feature>
<dbReference type="InterPro" id="IPR000467">
    <property type="entry name" value="G_patch_dom"/>
</dbReference>
<accession>A0A7E4UZ84</accession>
<evidence type="ECO:0000313" key="6">
    <source>
        <dbReference type="WBParaSite" id="Pan_g14648.t1"/>
    </source>
</evidence>
<dbReference type="GO" id="GO:0003676">
    <property type="term" value="F:nucleic acid binding"/>
    <property type="evidence" value="ECO:0007669"/>
    <property type="project" value="InterPro"/>
</dbReference>
<protein>
    <submittedName>
        <fullName evidence="6">G-patch domain-containing protein</fullName>
    </submittedName>
</protein>
<evidence type="ECO:0000313" key="5">
    <source>
        <dbReference type="Proteomes" id="UP000492821"/>
    </source>
</evidence>
<keyword evidence="5" id="KW-1185">Reference proteome</keyword>
<evidence type="ECO:0000256" key="2">
    <source>
        <dbReference type="ARBA" id="ARBA00023242"/>
    </source>
</evidence>
<dbReference type="InterPro" id="IPR026822">
    <property type="entry name" value="Spp2/MOS2_G-patch"/>
</dbReference>
<dbReference type="PROSITE" id="PS50174">
    <property type="entry name" value="G_PATCH"/>
    <property type="match status" value="1"/>
</dbReference>
<dbReference type="GO" id="GO:0005681">
    <property type="term" value="C:spliceosomal complex"/>
    <property type="evidence" value="ECO:0007669"/>
    <property type="project" value="TreeGrafter"/>
</dbReference>
<keyword evidence="2" id="KW-0539">Nucleus</keyword>
<proteinExistence type="predicted"/>
<comment type="subcellular location">
    <subcellularLocation>
        <location evidence="1">Nucleus</location>
    </subcellularLocation>
</comment>
<dbReference type="PANTHER" id="PTHR15818:SF2">
    <property type="entry name" value="G-PATCH DOMAIN AND KOW MOTIFS-CONTAINING PROTEIN"/>
    <property type="match status" value="1"/>
</dbReference>
<dbReference type="Proteomes" id="UP000492821">
    <property type="component" value="Unassembled WGS sequence"/>
</dbReference>
<reference evidence="5" key="1">
    <citation type="journal article" date="2013" name="Genetics">
        <title>The draft genome and transcriptome of Panagrellus redivivus are shaped by the harsh demands of a free-living lifestyle.</title>
        <authorList>
            <person name="Srinivasan J."/>
            <person name="Dillman A.R."/>
            <person name="Macchietto M.G."/>
            <person name="Heikkinen L."/>
            <person name="Lakso M."/>
            <person name="Fracchia K.M."/>
            <person name="Antoshechkin I."/>
            <person name="Mortazavi A."/>
            <person name="Wong G."/>
            <person name="Sternberg P.W."/>
        </authorList>
    </citation>
    <scope>NUCLEOTIDE SEQUENCE [LARGE SCALE GENOMIC DNA]</scope>
    <source>
        <strain evidence="5">MT8872</strain>
    </source>
</reference>
<dbReference type="AlphaFoldDB" id="A0A7E4UZ84"/>
<organism evidence="5 6">
    <name type="scientific">Panagrellus redivivus</name>
    <name type="common">Microworm</name>
    <dbReference type="NCBI Taxonomy" id="6233"/>
    <lineage>
        <taxon>Eukaryota</taxon>
        <taxon>Metazoa</taxon>
        <taxon>Ecdysozoa</taxon>
        <taxon>Nematoda</taxon>
        <taxon>Chromadorea</taxon>
        <taxon>Rhabditida</taxon>
        <taxon>Tylenchina</taxon>
        <taxon>Panagrolaimomorpha</taxon>
        <taxon>Panagrolaimoidea</taxon>
        <taxon>Panagrolaimidae</taxon>
        <taxon>Panagrellus</taxon>
    </lineage>
</organism>
<evidence type="ECO:0000256" key="1">
    <source>
        <dbReference type="ARBA" id="ARBA00004123"/>
    </source>
</evidence>
<dbReference type="Pfam" id="PF25088">
    <property type="entry name" value="GPKOW_C"/>
    <property type="match status" value="1"/>
</dbReference>
<dbReference type="Pfam" id="PF12656">
    <property type="entry name" value="G-patch_2"/>
    <property type="match status" value="1"/>
</dbReference>
<dbReference type="PANTHER" id="PTHR15818">
    <property type="entry name" value="G PATCH AND KOW-CONTAINING"/>
    <property type="match status" value="1"/>
</dbReference>
<evidence type="ECO:0000259" key="4">
    <source>
        <dbReference type="PROSITE" id="PS50174"/>
    </source>
</evidence>
<sequence length="428" mass="47499">MDPAATDDTQKVGFKSFTITNSRKRPAVINNGALSNAASDSEDEGFPQHKKEKRSDNGKPKKDDKKNPLVIPRIVDNDWRVKHLREKEAQGKLTDEERARLELLDNAVSENGGQVISAASVSDSNATPDNPDYNQVPIASFGMALLRGYGYNENEGIGKTNKSVVQPTMQKKRVKNLGLGATLPDNGENMFDFTVGAKVVVDQGGKQAGEYGTVESVDSDNVACVVRMALSQKQLKISQLHLKIVTKKEFDSQAMVLNRKTYDAAKKESEIVAEPVKREINDAIDVKPVVSSTSSTKYSKVKKERSPSPVFRNWVMENLRVRIIKKGNLYKEKMVVVEASSSDNILLRDEKRAVHEVKESDIETVIPRGVNGKVLVVTGKYKGCVGVVYARDNDRYILWIRLVETDEEVKVDFDDACEYVGFVPALGY</sequence>
<name>A0A7E4UZ84_PANRE</name>
<dbReference type="WBParaSite" id="Pan_g14648.t1">
    <property type="protein sequence ID" value="Pan_g14648.t1"/>
    <property type="gene ID" value="Pan_g14648"/>
</dbReference>
<feature type="domain" description="G-patch" evidence="4">
    <location>
        <begin position="138"/>
        <end position="184"/>
    </location>
</feature>
<evidence type="ECO:0000256" key="3">
    <source>
        <dbReference type="SAM" id="MobiDB-lite"/>
    </source>
</evidence>
<dbReference type="GO" id="GO:0000398">
    <property type="term" value="P:mRNA splicing, via spliceosome"/>
    <property type="evidence" value="ECO:0007669"/>
    <property type="project" value="InterPro"/>
</dbReference>
<dbReference type="SMART" id="SM00443">
    <property type="entry name" value="G_patch"/>
    <property type="match status" value="1"/>
</dbReference>
<reference evidence="6" key="2">
    <citation type="submission" date="2020-10" db="UniProtKB">
        <authorList>
            <consortium name="WormBaseParasite"/>
        </authorList>
    </citation>
    <scope>IDENTIFICATION</scope>
</reference>